<dbReference type="EMBL" id="BOQP01000043">
    <property type="protein sequence ID" value="GIM80622.1"/>
    <property type="molecule type" value="Genomic_DNA"/>
</dbReference>
<gene>
    <name evidence="2" type="ORF">Aco04nite_71720</name>
</gene>
<protein>
    <submittedName>
        <fullName evidence="2">CHAT domain-containing protein</fullName>
    </submittedName>
</protein>
<feature type="domain" description="CHAT" evidence="1">
    <location>
        <begin position="881"/>
        <end position="1159"/>
    </location>
</feature>
<dbReference type="RefSeq" id="WP_213001618.1">
    <property type="nucleotide sequence ID" value="NZ_BAAATW010000001.1"/>
</dbReference>
<comment type="caution">
    <text evidence="2">The sequence shown here is derived from an EMBL/GenBank/DDBJ whole genome shotgun (WGS) entry which is preliminary data.</text>
</comment>
<name>A0A919VYP6_9ACTN</name>
<accession>A0A919VYP6</accession>
<evidence type="ECO:0000313" key="2">
    <source>
        <dbReference type="EMBL" id="GIM80622.1"/>
    </source>
</evidence>
<reference evidence="2" key="1">
    <citation type="submission" date="2021-03" db="EMBL/GenBank/DDBJ databases">
        <title>Whole genome shotgun sequence of Actinoplanes consettensis NBRC 14913.</title>
        <authorList>
            <person name="Komaki H."/>
            <person name="Tamura T."/>
        </authorList>
    </citation>
    <scope>NUCLEOTIDE SEQUENCE</scope>
    <source>
        <strain evidence="2">NBRC 14913</strain>
    </source>
</reference>
<evidence type="ECO:0000259" key="1">
    <source>
        <dbReference type="Pfam" id="PF12770"/>
    </source>
</evidence>
<dbReference type="AlphaFoldDB" id="A0A919VYP6"/>
<dbReference type="SUPFAM" id="SSF48452">
    <property type="entry name" value="TPR-like"/>
    <property type="match status" value="1"/>
</dbReference>
<dbReference type="Proteomes" id="UP000680865">
    <property type="component" value="Unassembled WGS sequence"/>
</dbReference>
<keyword evidence="3" id="KW-1185">Reference proteome</keyword>
<evidence type="ECO:0000313" key="3">
    <source>
        <dbReference type="Proteomes" id="UP000680865"/>
    </source>
</evidence>
<dbReference type="InterPro" id="IPR024983">
    <property type="entry name" value="CHAT_dom"/>
</dbReference>
<dbReference type="Gene3D" id="1.25.40.10">
    <property type="entry name" value="Tetratricopeptide repeat domain"/>
    <property type="match status" value="3"/>
</dbReference>
<sequence>MTGDPLERLSDAAADLYEQYRATRDEAPLWQAVDLLRHVTTAEPDPEVARPYLSNLGAVLIEAYVLSGRGALQDEAATALRAAVAGATTPSGPALVNLASLLLNVGRRTGALESLLEAVTVARRAAEVPGDDRRAGLDTLANCLMEIYQQTGDENSLRESVGLSRAVIALLRNTDPSYVIARLLNNLAVSLGMLAQHDVGHAALDEAESLMRRAVAIEPVSHVDMAARQGQLALLLMQRHDQTGDVAALAEAVQLYRECERRSGDHERLQATVDLALALLTDYRRTSTLATLDEAIALLEAADDTVSGGRSRAGRALGTLLAVRYQHTGESETLQRALAMFRASEPDKSTAGTGDAAVMDFNTHGAALIEAYERTGDTFLLDQAVDLLAHAVAIAGSRRTTVVQHAMANLGAADLAHHHRLADQESLDRAIRMFESVLGISAAGDPSRPGRLLNGAVAYVARYELLRQNADLVKAEQLSREAIVSGHDAYISNAARSALGEVLRLRSEEPALNTGVRLGLLNEAIAQWREALLLVVDEPLTTARYLNNLGSGLLDRYGFDGMPPTLQEALTALREAVELLPSDHPSRVVYLSNLASALFTTADSPESPVIVDAIDRLRAAEAISSGAPQHRLWAAYTWAKLAARYGDLNLALDGFDAGFAVLPRLTGSDLDRRDREQRLAELSDLARDAAACALQRGTPGDARRALDYLEQGRGVLLREALAGQIERGLLERHRPDMATRFDELFGSPDVADRGRLALPTPGESALRRARVRQREALVREIRDSGVPELASLLTPPRPDDLATSLNHEAVVFINVSGYRCDALVVTMHGVRAVYCPKLDATDIHDRTTTFRKAMSQYLVLAATASPHLRDAWRELRRQFTEIAKWLWDAGIGKILDVVDGRVPGCERITWIPTGPLAGFPLHAAGRHGSGDTVFDRVISSYAPTLDALARSRLARGRPLAAPSLVVAVPQGHHIDQAHMLPQALVEAEFAAEHLPQALPLNGSNATVADVAGKLAVSEAVHLACHAVDVPADPSASHLVLHDGVLTVAQLGQLSARSRRLAFLSACGTAAASEHVPDESINLAAAFHALGYEHVIASIWPVPDATAVMVTRGWYEHLSRSDQGAGPDPDAAAHCLHEAVRSLVERDPTNPFPWSFIHTGR</sequence>
<organism evidence="2 3">
    <name type="scientific">Winogradskya consettensis</name>
    <dbReference type="NCBI Taxonomy" id="113560"/>
    <lineage>
        <taxon>Bacteria</taxon>
        <taxon>Bacillati</taxon>
        <taxon>Actinomycetota</taxon>
        <taxon>Actinomycetes</taxon>
        <taxon>Micromonosporales</taxon>
        <taxon>Micromonosporaceae</taxon>
        <taxon>Winogradskya</taxon>
    </lineage>
</organism>
<dbReference type="Pfam" id="PF12770">
    <property type="entry name" value="CHAT"/>
    <property type="match status" value="1"/>
</dbReference>
<dbReference type="InterPro" id="IPR011990">
    <property type="entry name" value="TPR-like_helical_dom_sf"/>
</dbReference>
<proteinExistence type="predicted"/>